<evidence type="ECO:0000256" key="2">
    <source>
        <dbReference type="PIRSR" id="PIRSR637460-2"/>
    </source>
</evidence>
<organism evidence="5 6">
    <name type="scientific">Kitasatospora acidiphila</name>
    <dbReference type="NCBI Taxonomy" id="2567942"/>
    <lineage>
        <taxon>Bacteria</taxon>
        <taxon>Bacillati</taxon>
        <taxon>Actinomycetota</taxon>
        <taxon>Actinomycetes</taxon>
        <taxon>Kitasatosporales</taxon>
        <taxon>Streptomycetaceae</taxon>
        <taxon>Kitasatospora</taxon>
    </lineage>
</organism>
<reference evidence="5 6" key="1">
    <citation type="submission" date="2019-06" db="EMBL/GenBank/DDBJ databases">
        <title>Description of Kitasatospora acidophila sp. nov. isolated from pine grove soil, and reclassification of Streptomyces novaecaesareae to Kitasatospora novaeceasareae comb. nov.</title>
        <authorList>
            <person name="Kim M.J."/>
        </authorList>
    </citation>
    <scope>NUCLEOTIDE SEQUENCE [LARGE SCALE GENOMIC DNA]</scope>
    <source>
        <strain evidence="5 6">MMS16-CNU292</strain>
    </source>
</reference>
<evidence type="ECO:0000313" key="6">
    <source>
        <dbReference type="Proteomes" id="UP000319103"/>
    </source>
</evidence>
<sequence>MLRPARKLRRAQKPRRAQLPRRAQKLAGGLLLATALTTTVAVTPAAASAGPSYVALGDSYAAGAGVPDQSAGLCLRSDHNYGHLVAAALGAASYTDVTCSAAKVKDLTGTQTDFGIPVNDPQFNALTPSTTLVTLGIGGNDLGTSSLGIADVIATCIAGAVVNPGGTPCKDVYEHGHWAWDWSSFHWQWTYNGDDLVDRINGAAPRLAADLQQIHAKSPGARVLLVGYPSVLPADAASCAGRQPVTVGDVSYLYGVLGKLNAMLASTAAANGATYVDTRTPTAGHDVCSDDRWIEGALPGSPAVPFHPNATGEQAMAQAVLNSLH</sequence>
<keyword evidence="5" id="KW-0378">Hydrolase</keyword>
<feature type="disulfide bond" evidence="2">
    <location>
        <begin position="239"/>
        <end position="288"/>
    </location>
</feature>
<dbReference type="InterPro" id="IPR013830">
    <property type="entry name" value="SGNH_hydro"/>
</dbReference>
<feature type="active site" evidence="1">
    <location>
        <position position="307"/>
    </location>
</feature>
<dbReference type="GO" id="GO:0004806">
    <property type="term" value="F:triacylglycerol lipase activity"/>
    <property type="evidence" value="ECO:0007669"/>
    <property type="project" value="TreeGrafter"/>
</dbReference>
<evidence type="ECO:0000259" key="4">
    <source>
        <dbReference type="Pfam" id="PF13472"/>
    </source>
</evidence>
<evidence type="ECO:0000256" key="3">
    <source>
        <dbReference type="SAM" id="MobiDB-lite"/>
    </source>
</evidence>
<name>A0A540WAI1_9ACTN</name>
<dbReference type="EMBL" id="VIGB01000003">
    <property type="protein sequence ID" value="TQF05982.1"/>
    <property type="molecule type" value="Genomic_DNA"/>
</dbReference>
<dbReference type="AlphaFoldDB" id="A0A540WAI1"/>
<feature type="disulfide bond" evidence="2">
    <location>
        <begin position="156"/>
        <end position="169"/>
    </location>
</feature>
<dbReference type="PANTHER" id="PTHR37981">
    <property type="entry name" value="LIPASE 2"/>
    <property type="match status" value="1"/>
</dbReference>
<evidence type="ECO:0000256" key="1">
    <source>
        <dbReference type="PIRSR" id="PIRSR637460-1"/>
    </source>
</evidence>
<keyword evidence="6" id="KW-1185">Reference proteome</keyword>
<dbReference type="SUPFAM" id="SSF52266">
    <property type="entry name" value="SGNH hydrolase"/>
    <property type="match status" value="1"/>
</dbReference>
<dbReference type="Pfam" id="PF13472">
    <property type="entry name" value="Lipase_GDSL_2"/>
    <property type="match status" value="1"/>
</dbReference>
<dbReference type="CDD" id="cd01823">
    <property type="entry name" value="SEST_like"/>
    <property type="match status" value="1"/>
</dbReference>
<proteinExistence type="predicted"/>
<dbReference type="InterPro" id="IPR036514">
    <property type="entry name" value="SGNH_hydro_sf"/>
</dbReference>
<dbReference type="GO" id="GO:0019433">
    <property type="term" value="P:triglyceride catabolic process"/>
    <property type="evidence" value="ECO:0007669"/>
    <property type="project" value="TreeGrafter"/>
</dbReference>
<comment type="caution">
    <text evidence="5">The sequence shown here is derived from an EMBL/GenBank/DDBJ whole genome shotgun (WGS) entry which is preliminary data.</text>
</comment>
<accession>A0A540WAI1</accession>
<feature type="region of interest" description="Disordered" evidence="3">
    <location>
        <begin position="1"/>
        <end position="20"/>
    </location>
</feature>
<feature type="disulfide bond" evidence="2">
    <location>
        <begin position="74"/>
        <end position="99"/>
    </location>
</feature>
<dbReference type="OrthoDB" id="5503950at2"/>
<feature type="domain" description="SGNH hydrolase-type esterase" evidence="4">
    <location>
        <begin position="55"/>
        <end position="315"/>
    </location>
</feature>
<keyword evidence="2" id="KW-1015">Disulfide bond</keyword>
<evidence type="ECO:0000313" key="5">
    <source>
        <dbReference type="EMBL" id="TQF05982.1"/>
    </source>
</evidence>
<gene>
    <name evidence="5" type="ORF">E6W39_31845</name>
</gene>
<dbReference type="Proteomes" id="UP000319103">
    <property type="component" value="Unassembled WGS sequence"/>
</dbReference>
<protein>
    <submittedName>
        <fullName evidence="5">SGNH/GDSL hydrolase family protein</fullName>
    </submittedName>
</protein>
<dbReference type="PANTHER" id="PTHR37981:SF1">
    <property type="entry name" value="SGNH HYDROLASE-TYPE ESTERASE DOMAIN-CONTAINING PROTEIN"/>
    <property type="match status" value="1"/>
</dbReference>
<dbReference type="InterPro" id="IPR037460">
    <property type="entry name" value="SEST-like"/>
</dbReference>
<feature type="active site" description="Nucleophile" evidence="1">
    <location>
        <position position="59"/>
    </location>
</feature>
<dbReference type="RefSeq" id="WP_141636430.1">
    <property type="nucleotide sequence ID" value="NZ_VIGB01000003.1"/>
</dbReference>
<dbReference type="Gene3D" id="3.40.50.1110">
    <property type="entry name" value="SGNH hydrolase"/>
    <property type="match status" value="1"/>
</dbReference>